<proteinExistence type="predicted"/>
<dbReference type="EMBL" id="JBEGDP010000001">
    <property type="protein sequence ID" value="MEQ7845889.1"/>
    <property type="molecule type" value="Genomic_DNA"/>
</dbReference>
<feature type="transmembrane region" description="Helical" evidence="2">
    <location>
        <begin position="221"/>
        <end position="239"/>
    </location>
</feature>
<reference evidence="3 4" key="1">
    <citation type="submission" date="2024-02" db="EMBL/GenBank/DDBJ databases">
        <title>Full genome sequence of Nocardioides kribbensis.</title>
        <authorList>
            <person name="Poletto B.L."/>
            <person name="Silva G."/>
            <person name="Galante D."/>
            <person name="Campos K.R."/>
            <person name="Santos M.B.N."/>
            <person name="Sacchi C.T."/>
        </authorList>
    </citation>
    <scope>NUCLEOTIDE SEQUENCE [LARGE SCALE GENOMIC DNA]</scope>
    <source>
        <strain evidence="3 4">O4R</strain>
    </source>
</reference>
<feature type="transmembrane region" description="Helical" evidence="2">
    <location>
        <begin position="251"/>
        <end position="275"/>
    </location>
</feature>
<organism evidence="3 4">
    <name type="scientific">Nocardioides kribbensis</name>
    <dbReference type="NCBI Taxonomy" id="305517"/>
    <lineage>
        <taxon>Bacteria</taxon>
        <taxon>Bacillati</taxon>
        <taxon>Actinomycetota</taxon>
        <taxon>Actinomycetes</taxon>
        <taxon>Propionibacteriales</taxon>
        <taxon>Nocardioidaceae</taxon>
        <taxon>Nocardioides</taxon>
    </lineage>
</organism>
<keyword evidence="4" id="KW-1185">Reference proteome</keyword>
<dbReference type="PANTHER" id="PTHR41771:SF1">
    <property type="entry name" value="MEMBRANE PROTEIN"/>
    <property type="match status" value="1"/>
</dbReference>
<comment type="caution">
    <text evidence="3">The sequence shown here is derived from an EMBL/GenBank/DDBJ whole genome shotgun (WGS) entry which is preliminary data.</text>
</comment>
<feature type="transmembrane region" description="Helical" evidence="2">
    <location>
        <begin position="44"/>
        <end position="68"/>
    </location>
</feature>
<evidence type="ECO:0000256" key="1">
    <source>
        <dbReference type="SAM" id="MobiDB-lite"/>
    </source>
</evidence>
<sequence>MGSHRADRTPPRSPAATAAAVESGHGHSHGGPPPALDVGLRARAVLLGLLAVGAVVTLVGLVVLWPAASDAPEEVDFLRSGTTTLTAPVVDVGPSCPVLVDGEQGSREPPPEDCDTLTADVGGEDVTLGVPPYVGRSGLVAGDTVRLIRLPASSTPDGQVGYGFAGVERTLPLGLLAGAFVVLVGLVARLRGLLALVGLGLAALVIARFLLPALLAGGSGWAVAAVGSAAIMYVVLYLAHGPSLRTSAALLGTLAGIGATALLGVWAVGAARLSGISDETGEVLATYAPALDSQGVLACAVIIAGLGVLNDVTITQSSAVWELRAAAPELSRRQLFGSAMRIGRDHIASTIYTIVFAYAGTGLAVLMLLSLYDRPFLELLADESIGVEIVRTLASAVGLVLAVPLTTAVAALTVGGAVVPEDA</sequence>
<protein>
    <submittedName>
        <fullName evidence="3">YibE/F family protein</fullName>
    </submittedName>
</protein>
<feature type="compositionally biased region" description="Basic and acidic residues" evidence="1">
    <location>
        <begin position="1"/>
        <end position="10"/>
    </location>
</feature>
<gene>
    <name evidence="3" type="ORF">V6R90_01270</name>
</gene>
<feature type="transmembrane region" description="Helical" evidence="2">
    <location>
        <begin position="392"/>
        <end position="419"/>
    </location>
</feature>
<keyword evidence="2" id="KW-0472">Membrane</keyword>
<dbReference type="Pfam" id="PF07907">
    <property type="entry name" value="YibE_F"/>
    <property type="match status" value="1"/>
</dbReference>
<dbReference type="PANTHER" id="PTHR41771">
    <property type="entry name" value="MEMBRANE PROTEIN-RELATED"/>
    <property type="match status" value="1"/>
</dbReference>
<feature type="transmembrane region" description="Helical" evidence="2">
    <location>
        <begin position="193"/>
        <end position="215"/>
    </location>
</feature>
<name>A0ABV1NTR0_9ACTN</name>
<feature type="transmembrane region" description="Helical" evidence="2">
    <location>
        <begin position="295"/>
        <end position="314"/>
    </location>
</feature>
<keyword evidence="2" id="KW-1133">Transmembrane helix</keyword>
<dbReference type="InterPro" id="IPR012507">
    <property type="entry name" value="YibE_F"/>
</dbReference>
<feature type="transmembrane region" description="Helical" evidence="2">
    <location>
        <begin position="350"/>
        <end position="372"/>
    </location>
</feature>
<evidence type="ECO:0000256" key="2">
    <source>
        <dbReference type="SAM" id="Phobius"/>
    </source>
</evidence>
<evidence type="ECO:0000313" key="3">
    <source>
        <dbReference type="EMBL" id="MEQ7845889.1"/>
    </source>
</evidence>
<feature type="transmembrane region" description="Helical" evidence="2">
    <location>
        <begin position="170"/>
        <end position="188"/>
    </location>
</feature>
<dbReference type="Proteomes" id="UP001482520">
    <property type="component" value="Unassembled WGS sequence"/>
</dbReference>
<evidence type="ECO:0000313" key="4">
    <source>
        <dbReference type="Proteomes" id="UP001482520"/>
    </source>
</evidence>
<dbReference type="RefSeq" id="WP_227488401.1">
    <property type="nucleotide sequence ID" value="NZ_BAAAMM010000001.1"/>
</dbReference>
<accession>A0ABV1NTR0</accession>
<feature type="region of interest" description="Disordered" evidence="1">
    <location>
        <begin position="1"/>
        <end position="34"/>
    </location>
</feature>
<keyword evidence="2" id="KW-0812">Transmembrane</keyword>